<evidence type="ECO:0000256" key="1">
    <source>
        <dbReference type="SAM" id="MobiDB-lite"/>
    </source>
</evidence>
<dbReference type="PATRIC" id="fig|1297742.4.peg.644"/>
<keyword evidence="2" id="KW-0472">Membrane</keyword>
<reference evidence="3 4" key="1">
    <citation type="journal article" date="2016" name="PLoS ONE">
        <title>Complete Genome Sequence and Comparative Genomics of a Novel Myxobacterium Myxococcus hansupus.</title>
        <authorList>
            <person name="Sharma G."/>
            <person name="Narwani T."/>
            <person name="Subramanian S."/>
        </authorList>
    </citation>
    <scope>NUCLEOTIDE SEQUENCE [LARGE SCALE GENOMIC DNA]</scope>
    <source>
        <strain evidence="4">mixupus</strain>
    </source>
</reference>
<feature type="region of interest" description="Disordered" evidence="1">
    <location>
        <begin position="132"/>
        <end position="151"/>
    </location>
</feature>
<evidence type="ECO:0000313" key="4">
    <source>
        <dbReference type="Proteomes" id="UP000009026"/>
    </source>
</evidence>
<evidence type="ECO:0000313" key="3">
    <source>
        <dbReference type="EMBL" id="AKQ63720.1"/>
    </source>
</evidence>
<sequence>MDRLTIATPCEMRWDDMKGDARVRHCEACKLSVHNVSEMTTDEVETLLQPGGRVCARLYRRPDGTVVTGDCRRVWRQQRAEAVTLLGTAVTVTAALSLMALIALLTVTLFGDNLRRMFGESTAGALAVDPSGYPASLAPPRPIKANGQYRD</sequence>
<name>A0A0H4WQU2_9BACT</name>
<organism evidence="3 4">
    <name type="scientific">Pseudomyxococcus hansupus</name>
    <dbReference type="NCBI Taxonomy" id="1297742"/>
    <lineage>
        <taxon>Bacteria</taxon>
        <taxon>Pseudomonadati</taxon>
        <taxon>Myxococcota</taxon>
        <taxon>Myxococcia</taxon>
        <taxon>Myxococcales</taxon>
        <taxon>Cystobacterineae</taxon>
        <taxon>Myxococcaceae</taxon>
        <taxon>Pseudomyxococcus</taxon>
    </lineage>
</organism>
<protein>
    <submittedName>
        <fullName evidence="3">Uncharacterized protein</fullName>
    </submittedName>
</protein>
<keyword evidence="2" id="KW-0812">Transmembrane</keyword>
<dbReference type="eggNOG" id="ENOG5033EJ9">
    <property type="taxonomic scope" value="Bacteria"/>
</dbReference>
<dbReference type="Proteomes" id="UP000009026">
    <property type="component" value="Chromosome"/>
</dbReference>
<dbReference type="EMBL" id="CP012109">
    <property type="protein sequence ID" value="AKQ63720.1"/>
    <property type="molecule type" value="Genomic_DNA"/>
</dbReference>
<proteinExistence type="predicted"/>
<keyword evidence="2" id="KW-1133">Transmembrane helix</keyword>
<dbReference type="AlphaFoldDB" id="A0A0H4WQU2"/>
<evidence type="ECO:0000256" key="2">
    <source>
        <dbReference type="SAM" id="Phobius"/>
    </source>
</evidence>
<accession>A0A0H4WQU2</accession>
<feature type="transmembrane region" description="Helical" evidence="2">
    <location>
        <begin position="82"/>
        <end position="110"/>
    </location>
</feature>
<gene>
    <name evidence="3" type="ORF">A176_000632</name>
</gene>
<keyword evidence="4" id="KW-1185">Reference proteome</keyword>
<dbReference type="KEGG" id="mym:A176_000632"/>